<dbReference type="Proteomes" id="UP000232688">
    <property type="component" value="Unassembled WGS sequence"/>
</dbReference>
<organism evidence="3 4">
    <name type="scientific">Rhizophagus irregularis</name>
    <dbReference type="NCBI Taxonomy" id="588596"/>
    <lineage>
        <taxon>Eukaryota</taxon>
        <taxon>Fungi</taxon>
        <taxon>Fungi incertae sedis</taxon>
        <taxon>Mucoromycota</taxon>
        <taxon>Glomeromycotina</taxon>
        <taxon>Glomeromycetes</taxon>
        <taxon>Glomerales</taxon>
        <taxon>Glomeraceae</taxon>
        <taxon>Rhizophagus</taxon>
    </lineage>
</organism>
<name>A0A2I1EKQ6_9GLOM</name>
<accession>A0A2I1EKQ6</accession>
<reference evidence="2 5" key="1">
    <citation type="submission" date="2016-04" db="EMBL/GenBank/DDBJ databases">
        <title>Genome analyses suggest a sexual origin of heterokaryosis in a supposedly ancient asexual fungus.</title>
        <authorList>
            <person name="Ropars J."/>
            <person name="Sedzielewska K."/>
            <person name="Noel J."/>
            <person name="Charron P."/>
            <person name="Farinelli L."/>
            <person name="Marton T."/>
            <person name="Kruger M."/>
            <person name="Pelin A."/>
            <person name="Brachmann A."/>
            <person name="Corradi N."/>
        </authorList>
    </citation>
    <scope>NUCLEOTIDE SEQUENCE [LARGE SCALE GENOMIC DNA]</scope>
    <source>
        <strain evidence="2 5">A5</strain>
    </source>
</reference>
<reference evidence="2 5" key="2">
    <citation type="submission" date="2017-09" db="EMBL/GenBank/DDBJ databases">
        <title>Extensive intraspecific genome diversity in a model arbuscular mycorrhizal fungus.</title>
        <authorList>
            <person name="Chen E.C."/>
            <person name="Morin E."/>
            <person name="Beaudet D."/>
            <person name="Noel J."/>
            <person name="Ndikumana S."/>
            <person name="Charron P."/>
            <person name="St-Onge C."/>
            <person name="Giorgi J."/>
            <person name="Grigoriev I.V."/>
            <person name="Roux C."/>
            <person name="Martin F.M."/>
            <person name="Corradi N."/>
        </authorList>
    </citation>
    <scope>NUCLEOTIDE SEQUENCE [LARGE SCALE GENOMIC DNA]</scope>
    <source>
        <strain evidence="2 5">A5</strain>
    </source>
</reference>
<dbReference type="AlphaFoldDB" id="A0A2I1EKQ6"/>
<reference evidence="3 4" key="3">
    <citation type="submission" date="2017-10" db="EMBL/GenBank/DDBJ databases">
        <title>Extensive intraspecific genome diversity in a model arbuscular mycorrhizal fungus.</title>
        <authorList>
            <person name="Chen E.C.H."/>
            <person name="Morin E."/>
            <person name="Baudet D."/>
            <person name="Noel J."/>
            <person name="Ndikumana S."/>
            <person name="Charron P."/>
            <person name="St-Onge C."/>
            <person name="Giorgi J."/>
            <person name="Grigoriev I.V."/>
            <person name="Roux C."/>
            <person name="Martin F.M."/>
            <person name="Corradi N."/>
        </authorList>
    </citation>
    <scope>NUCLEOTIDE SEQUENCE [LARGE SCALE GENOMIC DNA]</scope>
    <source>
        <strain evidence="3 4">A1</strain>
    </source>
</reference>
<sequence>MLIAQVFMVMSVYRLRGEQNGYKGNVINFLHDVREFTRHLPRNPSSLDVLVV</sequence>
<dbReference type="EMBL" id="LLXJ01001304">
    <property type="protein sequence ID" value="PKC02844.1"/>
    <property type="molecule type" value="Genomic_DNA"/>
</dbReference>
<dbReference type="VEuPathDB" id="FungiDB:RhiirA1_429449"/>
<dbReference type="InterPro" id="IPR046700">
    <property type="entry name" value="DUF6570"/>
</dbReference>
<comment type="caution">
    <text evidence="3">The sequence shown here is derived from an EMBL/GenBank/DDBJ whole genome shotgun (WGS) entry which is preliminary data.</text>
</comment>
<dbReference type="Pfam" id="PF20209">
    <property type="entry name" value="DUF6570"/>
    <property type="match status" value="1"/>
</dbReference>
<feature type="domain" description="DUF6570" evidence="1">
    <location>
        <begin position="1"/>
        <end position="49"/>
    </location>
</feature>
<dbReference type="EMBL" id="LLXH01002456">
    <property type="protein sequence ID" value="PKC55697.1"/>
    <property type="molecule type" value="Genomic_DNA"/>
</dbReference>
<evidence type="ECO:0000313" key="2">
    <source>
        <dbReference type="EMBL" id="PKC02844.1"/>
    </source>
</evidence>
<dbReference type="Proteomes" id="UP000232722">
    <property type="component" value="Unassembled WGS sequence"/>
</dbReference>
<reference evidence="3 4" key="4">
    <citation type="submission" date="2017-10" db="EMBL/GenBank/DDBJ databases">
        <title>Genome analyses suggest a sexual origin of heterokaryosis in a supposedly ancient asexual fungus.</title>
        <authorList>
            <person name="Corradi N."/>
            <person name="Sedzielewska K."/>
            <person name="Noel J."/>
            <person name="Charron P."/>
            <person name="Farinelli L."/>
            <person name="Marton T."/>
            <person name="Kruger M."/>
            <person name="Pelin A."/>
            <person name="Brachmann A."/>
            <person name="Corradi N."/>
        </authorList>
    </citation>
    <scope>NUCLEOTIDE SEQUENCE [LARGE SCALE GENOMIC DNA]</scope>
    <source>
        <strain evidence="3 4">A1</strain>
    </source>
</reference>
<evidence type="ECO:0000313" key="5">
    <source>
        <dbReference type="Proteomes" id="UP000232722"/>
    </source>
</evidence>
<evidence type="ECO:0000259" key="1">
    <source>
        <dbReference type="Pfam" id="PF20209"/>
    </source>
</evidence>
<proteinExistence type="predicted"/>
<dbReference type="OrthoDB" id="2434936at2759"/>
<gene>
    <name evidence="3" type="ORF">RhiirA1_429449</name>
    <name evidence="2" type="ORF">RhiirA5_363767</name>
</gene>
<evidence type="ECO:0000313" key="3">
    <source>
        <dbReference type="EMBL" id="PKC55697.1"/>
    </source>
</evidence>
<evidence type="ECO:0000313" key="4">
    <source>
        <dbReference type="Proteomes" id="UP000232688"/>
    </source>
</evidence>
<protein>
    <recommendedName>
        <fullName evidence="1">DUF6570 domain-containing protein</fullName>
    </recommendedName>
</protein>